<comment type="caution">
    <text evidence="3">The sequence shown here is derived from an EMBL/GenBank/DDBJ whole genome shotgun (WGS) entry which is preliminary data.</text>
</comment>
<dbReference type="EMBL" id="JAMOIL010000011">
    <property type="protein sequence ID" value="MCM0620702.1"/>
    <property type="molecule type" value="Genomic_DNA"/>
</dbReference>
<sequence length="793" mass="80635">MSPTDLRSELERLSHDAPDLHPDVEATWAGGRRAHRRDVAVRIGGVVAAVLVLAAAVTGLPLLSQPDDVDPAGPGGGFPSTVVEVPVESLDALTTADLAVGVTAAIERVDHGVVAVSAEDGSYAVLQPPGMAWRSGQDVTLSPDGTTLAWSGKSVDGGRGDVRLASLVTGDVTVVSTDVTDGLTVEQWAWSPAGRYLALAGFTSTADATRAAEVSGVVDTATGETWRVPQRGSDLTDLEVAVDDDGTAVTATRRAVLSTTRDGETTALSLAPNGRFPLAVDPTAGLVMDTVARGRTGGTVRHRLLTTAAAVPVPGLDDLALTVVGGSLSDGAGHVLVRALDAADHAGPATLLDLTLDPGDGTVQVTEVATVPEGLTAVAADLARTSVQVTEPTWPTTDTGLPWYWAALGLVGVYLLAGVLTLGMRRGRLPLLAGVLVVGMALWLAFLGVDDRPEQARAGVPRTLVAVPDSLLSEPATTLAVGVQGAAWAQETDDATSVVVTVDPWGRYRALDLPGWVGGEPTATAAVQPALALSPDGSRLAYAWSEPPAPFDAQADAPTTVASGVAVLDLRTGEVTTTDLTPDLPTGVAALATQLAWSPSGAWVSFSGDAAQEWTTSSVGGRVSIVGRVPVVGDGAPDVAEASETPLLGLSVTDDGAITWVNAEKGSSSTASTRALRSAQAGGGRVMTTVGSRVLVSSTSAGGGTVAAVGGGQHTPLIRTDPELSATLSVAGGLLQQPDRPLKASTVAPGALPWSWVGHWTLQRWLVAGTGGVLVLLLGLGTVAGFRGRRHPA</sequence>
<evidence type="ECO:0000313" key="4">
    <source>
        <dbReference type="Proteomes" id="UP001139485"/>
    </source>
</evidence>
<feature type="transmembrane region" description="Helical" evidence="2">
    <location>
        <begin position="403"/>
        <end position="422"/>
    </location>
</feature>
<dbReference type="RefSeq" id="WP_250827263.1">
    <property type="nucleotide sequence ID" value="NZ_JAMOIL010000011.1"/>
</dbReference>
<accession>A0A9X2D8E9</accession>
<keyword evidence="2" id="KW-0472">Membrane</keyword>
<feature type="transmembrane region" description="Helical" evidence="2">
    <location>
        <begin position="429"/>
        <end position="449"/>
    </location>
</feature>
<dbReference type="Proteomes" id="UP001139485">
    <property type="component" value="Unassembled WGS sequence"/>
</dbReference>
<dbReference type="AlphaFoldDB" id="A0A9X2D8E9"/>
<keyword evidence="2" id="KW-0812">Transmembrane</keyword>
<name>A0A9X2D8E9_9ACTN</name>
<dbReference type="InterPro" id="IPR011042">
    <property type="entry name" value="6-blade_b-propeller_TolB-like"/>
</dbReference>
<protein>
    <recommendedName>
        <fullName evidence="5">WD40 repeat domain-containing protein</fullName>
    </recommendedName>
</protein>
<reference evidence="3" key="1">
    <citation type="submission" date="2022-05" db="EMBL/GenBank/DDBJ databases">
        <authorList>
            <person name="Tuo L."/>
        </authorList>
    </citation>
    <scope>NUCLEOTIDE SEQUENCE</scope>
    <source>
        <strain evidence="3">BSK12Z-4</strain>
    </source>
</reference>
<keyword evidence="2" id="KW-1133">Transmembrane helix</keyword>
<keyword evidence="4" id="KW-1185">Reference proteome</keyword>
<evidence type="ECO:0008006" key="5">
    <source>
        <dbReference type="Google" id="ProtNLM"/>
    </source>
</evidence>
<feature type="region of interest" description="Disordered" evidence="1">
    <location>
        <begin position="1"/>
        <end position="21"/>
    </location>
</feature>
<feature type="transmembrane region" description="Helical" evidence="2">
    <location>
        <begin position="765"/>
        <end position="786"/>
    </location>
</feature>
<evidence type="ECO:0000313" key="3">
    <source>
        <dbReference type="EMBL" id="MCM0620702.1"/>
    </source>
</evidence>
<dbReference type="Gene3D" id="2.120.10.30">
    <property type="entry name" value="TolB, C-terminal domain"/>
    <property type="match status" value="1"/>
</dbReference>
<dbReference type="SUPFAM" id="SSF82171">
    <property type="entry name" value="DPP6 N-terminal domain-like"/>
    <property type="match status" value="2"/>
</dbReference>
<organism evidence="3 4">
    <name type="scientific">Nocardioides bruguierae</name>
    <dbReference type="NCBI Taxonomy" id="2945102"/>
    <lineage>
        <taxon>Bacteria</taxon>
        <taxon>Bacillati</taxon>
        <taxon>Actinomycetota</taxon>
        <taxon>Actinomycetes</taxon>
        <taxon>Propionibacteriales</taxon>
        <taxon>Nocardioidaceae</taxon>
        <taxon>Nocardioides</taxon>
    </lineage>
</organism>
<gene>
    <name evidence="3" type="ORF">M8330_10410</name>
</gene>
<proteinExistence type="predicted"/>
<evidence type="ECO:0000256" key="2">
    <source>
        <dbReference type="SAM" id="Phobius"/>
    </source>
</evidence>
<evidence type="ECO:0000256" key="1">
    <source>
        <dbReference type="SAM" id="MobiDB-lite"/>
    </source>
</evidence>
<feature type="transmembrane region" description="Helical" evidence="2">
    <location>
        <begin position="39"/>
        <end position="63"/>
    </location>
</feature>